<dbReference type="AlphaFoldDB" id="A0A8D8M8G5"/>
<name>A0A8D8M8G5_9HEMI</name>
<organism evidence="2">
    <name type="scientific">Cacopsylla melanoneura</name>
    <dbReference type="NCBI Taxonomy" id="428564"/>
    <lineage>
        <taxon>Eukaryota</taxon>
        <taxon>Metazoa</taxon>
        <taxon>Ecdysozoa</taxon>
        <taxon>Arthropoda</taxon>
        <taxon>Hexapoda</taxon>
        <taxon>Insecta</taxon>
        <taxon>Pterygota</taxon>
        <taxon>Neoptera</taxon>
        <taxon>Paraneoptera</taxon>
        <taxon>Hemiptera</taxon>
        <taxon>Sternorrhyncha</taxon>
        <taxon>Psylloidea</taxon>
        <taxon>Psyllidae</taxon>
        <taxon>Psyllinae</taxon>
        <taxon>Cacopsylla</taxon>
    </lineage>
</organism>
<sequence length="146" mass="16179">MISTFKIPRIPLLEPLQISWRPSSPSPLCLKCPPASWSVPNSSMTVPGIEPGYSARKAALPTSYSLIMGTLQPPAGRHPVPPAGRSARWTPPWQRTLPVPSIVNCHPPPPRLTRPRRILARLRHGLLNSAKAARPCIRQISRKKER</sequence>
<reference evidence="2" key="1">
    <citation type="submission" date="2021-05" db="EMBL/GenBank/DDBJ databases">
        <authorList>
            <person name="Alioto T."/>
            <person name="Alioto T."/>
            <person name="Gomez Garrido J."/>
        </authorList>
    </citation>
    <scope>NUCLEOTIDE SEQUENCE</scope>
</reference>
<proteinExistence type="predicted"/>
<feature type="region of interest" description="Disordered" evidence="1">
    <location>
        <begin position="71"/>
        <end position="92"/>
    </location>
</feature>
<accession>A0A8D8M8G5</accession>
<dbReference type="EMBL" id="HBUF01052660">
    <property type="protein sequence ID" value="CAG6622481.1"/>
    <property type="molecule type" value="Transcribed_RNA"/>
</dbReference>
<evidence type="ECO:0000313" key="2">
    <source>
        <dbReference type="EMBL" id="CAG6622481.1"/>
    </source>
</evidence>
<evidence type="ECO:0000256" key="1">
    <source>
        <dbReference type="SAM" id="MobiDB-lite"/>
    </source>
</evidence>
<protein>
    <submittedName>
        <fullName evidence="2">Uncharacterized protein</fullName>
    </submittedName>
</protein>